<keyword evidence="1" id="KW-0472">Membrane</keyword>
<dbReference type="SUPFAM" id="SSF56801">
    <property type="entry name" value="Acetyl-CoA synthetase-like"/>
    <property type="match status" value="1"/>
</dbReference>
<keyword evidence="1" id="KW-0812">Transmembrane</keyword>
<dbReference type="Pfam" id="PF13193">
    <property type="entry name" value="AMP-binding_C"/>
    <property type="match status" value="1"/>
</dbReference>
<evidence type="ECO:0000256" key="1">
    <source>
        <dbReference type="SAM" id="Phobius"/>
    </source>
</evidence>
<dbReference type="Pfam" id="PF00501">
    <property type="entry name" value="AMP-binding"/>
    <property type="match status" value="1"/>
</dbReference>
<dbReference type="RefSeq" id="WP_243802253.1">
    <property type="nucleotide sequence ID" value="NZ_JALHAT010000039.1"/>
</dbReference>
<comment type="caution">
    <text evidence="4">The sequence shown here is derived from an EMBL/GenBank/DDBJ whole genome shotgun (WGS) entry which is preliminary data.</text>
</comment>
<reference evidence="4" key="1">
    <citation type="submission" date="2022-03" db="EMBL/GenBank/DDBJ databases">
        <title>Identification of a novel bacterium isolated from mangrove sediments.</title>
        <authorList>
            <person name="Pan X."/>
        </authorList>
    </citation>
    <scope>NUCLEOTIDE SEQUENCE</scope>
    <source>
        <strain evidence="4">B2637</strain>
    </source>
</reference>
<evidence type="ECO:0000259" key="2">
    <source>
        <dbReference type="Pfam" id="PF00501"/>
    </source>
</evidence>
<dbReference type="Gene3D" id="3.30.300.30">
    <property type="match status" value="1"/>
</dbReference>
<evidence type="ECO:0000313" key="5">
    <source>
        <dbReference type="Proteomes" id="UP001162802"/>
    </source>
</evidence>
<protein>
    <submittedName>
        <fullName evidence="4">Acyl--CoA ligase</fullName>
    </submittedName>
</protein>
<dbReference type="EMBL" id="JALHAT010000039">
    <property type="protein sequence ID" value="MCJ1962361.1"/>
    <property type="molecule type" value="Genomic_DNA"/>
</dbReference>
<dbReference type="InterPro" id="IPR045851">
    <property type="entry name" value="AMP-bd_C_sf"/>
</dbReference>
<dbReference type="InterPro" id="IPR000873">
    <property type="entry name" value="AMP-dep_synth/lig_dom"/>
</dbReference>
<dbReference type="PROSITE" id="PS00455">
    <property type="entry name" value="AMP_BINDING"/>
    <property type="match status" value="1"/>
</dbReference>
<feature type="transmembrane region" description="Helical" evidence="1">
    <location>
        <begin position="101"/>
        <end position="121"/>
    </location>
</feature>
<keyword evidence="4" id="KW-0436">Ligase</keyword>
<accession>A0ABT0AGS0</accession>
<name>A0ABT0AGS0_9SPHN</name>
<feature type="domain" description="AMP-dependent synthetase/ligase" evidence="2">
    <location>
        <begin position="42"/>
        <end position="426"/>
    </location>
</feature>
<proteinExistence type="predicted"/>
<keyword evidence="1" id="KW-1133">Transmembrane helix</keyword>
<sequence length="571" mass="61167">MSVLSDLVREAPGDSGLSRVVAIPLDEEPGIGARTIGGYLREVTARYGPAEAVVFNEGGERLSWTYDALWDEARTTARALLAQGMEPGARIGILMTNRPEFLSAFFGIALAGGVAVALSTFSTPEELAHLIGASEIRTLLFEACVLKTDFVAMLEDLEPALAATSPETFVSARFPALRALVALGGAPRGAIRDWAAWRAGGEGVSARDVDARLAQVTPEDPGGIFFSSGTTSLPKGIAHSQQAFAIQWWRWPRLFGMTEPVRAWTGNGFFWSGNISMVVGTGLSTGGCVVLQRYFDADEALRVIAAEKVTFANGRPHQWARLQASPKWAGADLSSLRYVPRGELVYAHPTCSADWEVPQTFGTTETMSLCTSIGHHASQEDYAGSYGVPLPGNELKIVDPETREAVPVGAHGEMCIKGPTLMSGYLGKRDEDCFDAQGFYCTGDGGRVDAQGRFFWEGRLTAMIKTGGANVAPEEIDELVANWPGVKRAQTVGVADPLLGERVVTCLVPIAGAVIDEDALITHLKARLASFKVPRQVLVCREEDFAITGNEKVKPAAIRTLAERLLAQGAA</sequence>
<organism evidence="4 5">
    <name type="scientific">Novosphingobium mangrovi</name>
    <name type="common">ex Hu et al. 2023</name>
    <dbReference type="NCBI Taxonomy" id="2930094"/>
    <lineage>
        <taxon>Bacteria</taxon>
        <taxon>Pseudomonadati</taxon>
        <taxon>Pseudomonadota</taxon>
        <taxon>Alphaproteobacteria</taxon>
        <taxon>Sphingomonadales</taxon>
        <taxon>Sphingomonadaceae</taxon>
        <taxon>Novosphingobium</taxon>
    </lineage>
</organism>
<evidence type="ECO:0000313" key="4">
    <source>
        <dbReference type="EMBL" id="MCJ1962361.1"/>
    </source>
</evidence>
<keyword evidence="5" id="KW-1185">Reference proteome</keyword>
<evidence type="ECO:0000259" key="3">
    <source>
        <dbReference type="Pfam" id="PF13193"/>
    </source>
</evidence>
<dbReference type="GO" id="GO:0016874">
    <property type="term" value="F:ligase activity"/>
    <property type="evidence" value="ECO:0007669"/>
    <property type="project" value="UniProtKB-KW"/>
</dbReference>
<feature type="domain" description="AMP-binding enzyme C-terminal" evidence="3">
    <location>
        <begin position="475"/>
        <end position="551"/>
    </location>
</feature>
<dbReference type="CDD" id="cd04433">
    <property type="entry name" value="AFD_class_I"/>
    <property type="match status" value="1"/>
</dbReference>
<dbReference type="Proteomes" id="UP001162802">
    <property type="component" value="Unassembled WGS sequence"/>
</dbReference>
<dbReference type="PANTHER" id="PTHR43767">
    <property type="entry name" value="LONG-CHAIN-FATTY-ACID--COA LIGASE"/>
    <property type="match status" value="1"/>
</dbReference>
<gene>
    <name evidence="4" type="ORF">MTR65_16835</name>
</gene>
<dbReference type="InterPro" id="IPR020845">
    <property type="entry name" value="AMP-binding_CS"/>
</dbReference>
<dbReference type="Gene3D" id="3.40.50.12780">
    <property type="entry name" value="N-terminal domain of ligase-like"/>
    <property type="match status" value="1"/>
</dbReference>
<dbReference type="InterPro" id="IPR050237">
    <property type="entry name" value="ATP-dep_AMP-bd_enzyme"/>
</dbReference>
<dbReference type="InterPro" id="IPR042099">
    <property type="entry name" value="ANL_N_sf"/>
</dbReference>
<dbReference type="InterPro" id="IPR025110">
    <property type="entry name" value="AMP-bd_C"/>
</dbReference>
<dbReference type="PANTHER" id="PTHR43767:SF1">
    <property type="entry name" value="NONRIBOSOMAL PEPTIDE SYNTHASE PES1 (EUROFUNG)-RELATED"/>
    <property type="match status" value="1"/>
</dbReference>